<dbReference type="EMBL" id="QZEV01000117">
    <property type="protein sequence ID" value="RJK98576.1"/>
    <property type="molecule type" value="Genomic_DNA"/>
</dbReference>
<organism evidence="2 3">
    <name type="scientific">Paracoccus aestuarii</name>
    <dbReference type="NCBI Taxonomy" id="453842"/>
    <lineage>
        <taxon>Bacteria</taxon>
        <taxon>Pseudomonadati</taxon>
        <taxon>Pseudomonadota</taxon>
        <taxon>Alphaproteobacteria</taxon>
        <taxon>Rhodobacterales</taxon>
        <taxon>Paracoccaceae</taxon>
        <taxon>Paracoccus</taxon>
    </lineage>
</organism>
<proteinExistence type="predicted"/>
<reference evidence="2 3" key="1">
    <citation type="submission" date="2018-09" db="EMBL/GenBank/DDBJ databases">
        <title>Paracoccus onubensis nov. sp. a moderate halophilic bacterium isolated from Gruta de las Maravillas (Aracena, Spain).</title>
        <authorList>
            <person name="Jurado V."/>
            <person name="Gutierrez-Patricio S."/>
            <person name="Gonzalez-Pimentel J.L."/>
            <person name="Laiz L."/>
            <person name="Saiz-Jimenez C."/>
        </authorList>
    </citation>
    <scope>NUCLEOTIDE SEQUENCE [LARGE SCALE GENOMIC DNA]</scope>
    <source>
        <strain evidence="2 3">DSM 19484</strain>
    </source>
</reference>
<evidence type="ECO:0000313" key="3">
    <source>
        <dbReference type="Proteomes" id="UP000285530"/>
    </source>
</evidence>
<accession>A0A418ZRA4</accession>
<protein>
    <submittedName>
        <fullName evidence="2">Glycosyltransferase family 2 protein</fullName>
    </submittedName>
</protein>
<evidence type="ECO:0000313" key="2">
    <source>
        <dbReference type="EMBL" id="RJK98576.1"/>
    </source>
</evidence>
<dbReference type="InterPro" id="IPR001173">
    <property type="entry name" value="Glyco_trans_2-like"/>
</dbReference>
<dbReference type="Pfam" id="PF00535">
    <property type="entry name" value="Glycos_transf_2"/>
    <property type="match status" value="1"/>
</dbReference>
<sequence>MLTWSLIVPTYNRRDVLLRVLPLAFGQSIPPVQVVIADSSDDWQETRAAVEALAAGWPQIRLDYLHATERSSATQRNLACRHATGDIVVMIDDDSFLYPDYVEQILKVYAADDSGRVVGVNGVNVPAMPDAGARASSGLARKDAGPKQVDGLRQRVMRWRLGRWISREVLFQDMHSLFLKYEGPRNPKVPADLAPLDLAGMTFMSGHGLSVRREIALAEPLDTSLRYYAALEDLDASYRYGRHGILLRANRARLHHFEVAGGRIKRKTATLFQLLNMLVFIKRHAENPGAMLPAYRRMLLRRLLGETIKDGLSRR</sequence>
<evidence type="ECO:0000259" key="1">
    <source>
        <dbReference type="Pfam" id="PF00535"/>
    </source>
</evidence>
<gene>
    <name evidence="2" type="ORF">D3P06_15925</name>
</gene>
<dbReference type="AlphaFoldDB" id="A0A418ZRA4"/>
<dbReference type="OrthoDB" id="8404680at2"/>
<feature type="domain" description="Glycosyltransferase 2-like" evidence="1">
    <location>
        <begin position="5"/>
        <end position="119"/>
    </location>
</feature>
<dbReference type="GO" id="GO:0016740">
    <property type="term" value="F:transferase activity"/>
    <property type="evidence" value="ECO:0007669"/>
    <property type="project" value="UniProtKB-KW"/>
</dbReference>
<dbReference type="PANTHER" id="PTHR43685">
    <property type="entry name" value="GLYCOSYLTRANSFERASE"/>
    <property type="match status" value="1"/>
</dbReference>
<dbReference type="CDD" id="cd00761">
    <property type="entry name" value="Glyco_tranf_GTA_type"/>
    <property type="match status" value="1"/>
</dbReference>
<dbReference type="InterPro" id="IPR029044">
    <property type="entry name" value="Nucleotide-diphossugar_trans"/>
</dbReference>
<dbReference type="SUPFAM" id="SSF53448">
    <property type="entry name" value="Nucleotide-diphospho-sugar transferases"/>
    <property type="match status" value="1"/>
</dbReference>
<dbReference type="InterPro" id="IPR050834">
    <property type="entry name" value="Glycosyltransf_2"/>
</dbReference>
<name>A0A418ZRA4_9RHOB</name>
<comment type="caution">
    <text evidence="2">The sequence shown here is derived from an EMBL/GenBank/DDBJ whole genome shotgun (WGS) entry which is preliminary data.</text>
</comment>
<dbReference type="PANTHER" id="PTHR43685:SF3">
    <property type="entry name" value="SLR2126 PROTEIN"/>
    <property type="match status" value="1"/>
</dbReference>
<dbReference type="RefSeq" id="WP_119887482.1">
    <property type="nucleotide sequence ID" value="NZ_QZEV01000117.1"/>
</dbReference>
<keyword evidence="3" id="KW-1185">Reference proteome</keyword>
<dbReference type="Gene3D" id="3.90.550.10">
    <property type="entry name" value="Spore Coat Polysaccharide Biosynthesis Protein SpsA, Chain A"/>
    <property type="match status" value="1"/>
</dbReference>
<dbReference type="Proteomes" id="UP000285530">
    <property type="component" value="Unassembled WGS sequence"/>
</dbReference>
<keyword evidence="2" id="KW-0808">Transferase</keyword>